<sequence>STSKAPKGKKRKKSAEKGKAVMNDAQPRLKAKKPKGKCHRCQQKGHWKADCPLLK</sequence>
<feature type="compositionally biased region" description="Basic residues" evidence="2">
    <location>
        <begin position="29"/>
        <end position="41"/>
    </location>
</feature>
<protein>
    <recommendedName>
        <fullName evidence="3">CCHC-type domain-containing protein</fullName>
    </recommendedName>
</protein>
<dbReference type="Gene3D" id="4.10.60.10">
    <property type="entry name" value="Zinc finger, CCHC-type"/>
    <property type="match status" value="1"/>
</dbReference>
<organism evidence="4 5">
    <name type="scientific">Striga hermonthica</name>
    <name type="common">Purple witchweed</name>
    <name type="synonym">Buchnera hermonthica</name>
    <dbReference type="NCBI Taxonomy" id="68872"/>
    <lineage>
        <taxon>Eukaryota</taxon>
        <taxon>Viridiplantae</taxon>
        <taxon>Streptophyta</taxon>
        <taxon>Embryophyta</taxon>
        <taxon>Tracheophyta</taxon>
        <taxon>Spermatophyta</taxon>
        <taxon>Magnoliopsida</taxon>
        <taxon>eudicotyledons</taxon>
        <taxon>Gunneridae</taxon>
        <taxon>Pentapetalae</taxon>
        <taxon>asterids</taxon>
        <taxon>lamiids</taxon>
        <taxon>Lamiales</taxon>
        <taxon>Orobanchaceae</taxon>
        <taxon>Buchnereae</taxon>
        <taxon>Striga</taxon>
    </lineage>
</organism>
<evidence type="ECO:0000256" key="2">
    <source>
        <dbReference type="SAM" id="MobiDB-lite"/>
    </source>
</evidence>
<accession>A0A9N7NQ32</accession>
<evidence type="ECO:0000256" key="1">
    <source>
        <dbReference type="PROSITE-ProRule" id="PRU00047"/>
    </source>
</evidence>
<dbReference type="EMBL" id="CACSLK010032525">
    <property type="protein sequence ID" value="CAA0840495.1"/>
    <property type="molecule type" value="Genomic_DNA"/>
</dbReference>
<evidence type="ECO:0000313" key="5">
    <source>
        <dbReference type="Proteomes" id="UP001153555"/>
    </source>
</evidence>
<dbReference type="Proteomes" id="UP001153555">
    <property type="component" value="Unassembled WGS sequence"/>
</dbReference>
<keyword evidence="1" id="KW-0479">Metal-binding</keyword>
<dbReference type="Pfam" id="PF00098">
    <property type="entry name" value="zf-CCHC"/>
    <property type="match status" value="1"/>
</dbReference>
<feature type="region of interest" description="Disordered" evidence="2">
    <location>
        <begin position="1"/>
        <end position="41"/>
    </location>
</feature>
<reference evidence="4" key="1">
    <citation type="submission" date="2019-12" db="EMBL/GenBank/DDBJ databases">
        <authorList>
            <person name="Scholes J."/>
        </authorList>
    </citation>
    <scope>NUCLEOTIDE SEQUENCE</scope>
</reference>
<dbReference type="OrthoDB" id="444325at2759"/>
<feature type="non-terminal residue" evidence="4">
    <location>
        <position position="55"/>
    </location>
</feature>
<dbReference type="GO" id="GO:0003676">
    <property type="term" value="F:nucleic acid binding"/>
    <property type="evidence" value="ECO:0007669"/>
    <property type="project" value="InterPro"/>
</dbReference>
<dbReference type="InterPro" id="IPR001878">
    <property type="entry name" value="Znf_CCHC"/>
</dbReference>
<dbReference type="PROSITE" id="PS50158">
    <property type="entry name" value="ZF_CCHC"/>
    <property type="match status" value="1"/>
</dbReference>
<dbReference type="SMART" id="SM00343">
    <property type="entry name" value="ZnF_C2HC"/>
    <property type="match status" value="1"/>
</dbReference>
<feature type="non-terminal residue" evidence="4">
    <location>
        <position position="1"/>
    </location>
</feature>
<proteinExistence type="predicted"/>
<name>A0A9N7NQ32_STRHE</name>
<keyword evidence="1" id="KW-0862">Zinc</keyword>
<dbReference type="AlphaFoldDB" id="A0A9N7NQ32"/>
<feature type="domain" description="CCHC-type" evidence="3">
    <location>
        <begin position="37"/>
        <end position="52"/>
    </location>
</feature>
<comment type="caution">
    <text evidence="4">The sequence shown here is derived from an EMBL/GenBank/DDBJ whole genome shotgun (WGS) entry which is preliminary data.</text>
</comment>
<dbReference type="InterPro" id="IPR036875">
    <property type="entry name" value="Znf_CCHC_sf"/>
</dbReference>
<evidence type="ECO:0000259" key="3">
    <source>
        <dbReference type="PROSITE" id="PS50158"/>
    </source>
</evidence>
<keyword evidence="1" id="KW-0863">Zinc-finger</keyword>
<dbReference type="GO" id="GO:0008270">
    <property type="term" value="F:zinc ion binding"/>
    <property type="evidence" value="ECO:0007669"/>
    <property type="project" value="UniProtKB-KW"/>
</dbReference>
<keyword evidence="5" id="KW-1185">Reference proteome</keyword>
<dbReference type="SUPFAM" id="SSF57756">
    <property type="entry name" value="Retrovirus zinc finger-like domains"/>
    <property type="match status" value="1"/>
</dbReference>
<feature type="compositionally biased region" description="Basic residues" evidence="2">
    <location>
        <begin position="1"/>
        <end position="14"/>
    </location>
</feature>
<gene>
    <name evidence="4" type="ORF">SHERM_00574</name>
</gene>
<evidence type="ECO:0000313" key="4">
    <source>
        <dbReference type="EMBL" id="CAA0840495.1"/>
    </source>
</evidence>